<name>A0AB34K4Q7_PRYPA</name>
<dbReference type="Proteomes" id="UP001515480">
    <property type="component" value="Unassembled WGS sequence"/>
</dbReference>
<gene>
    <name evidence="4" type="ORF">AB1Y20_000220</name>
</gene>
<dbReference type="Gene3D" id="3.30.1390.10">
    <property type="match status" value="1"/>
</dbReference>
<evidence type="ECO:0000256" key="1">
    <source>
        <dbReference type="SAM" id="MobiDB-lite"/>
    </source>
</evidence>
<reference evidence="4 5" key="1">
    <citation type="journal article" date="2024" name="Science">
        <title>Giant polyketide synthase enzymes in the biosynthesis of giant marine polyether toxins.</title>
        <authorList>
            <person name="Fallon T.R."/>
            <person name="Shende V.V."/>
            <person name="Wierzbicki I.H."/>
            <person name="Pendleton A.L."/>
            <person name="Watervoot N.F."/>
            <person name="Auber R.P."/>
            <person name="Gonzalez D.J."/>
            <person name="Wisecaver J.H."/>
            <person name="Moore B.S."/>
        </authorList>
    </citation>
    <scope>NUCLEOTIDE SEQUENCE [LARGE SCALE GENOMIC DNA]</scope>
    <source>
        <strain evidence="4 5">12B1</strain>
    </source>
</reference>
<dbReference type="SUPFAM" id="SSF54736">
    <property type="entry name" value="ClpS-like"/>
    <property type="match status" value="1"/>
</dbReference>
<feature type="chain" id="PRO_5044207219" description="Adaptor protein ClpS core domain-containing protein" evidence="2">
    <location>
        <begin position="20"/>
        <end position="164"/>
    </location>
</feature>
<dbReference type="GO" id="GO:0030163">
    <property type="term" value="P:protein catabolic process"/>
    <property type="evidence" value="ECO:0007669"/>
    <property type="project" value="InterPro"/>
</dbReference>
<dbReference type="Pfam" id="PF02617">
    <property type="entry name" value="ClpS"/>
    <property type="match status" value="1"/>
</dbReference>
<feature type="region of interest" description="Disordered" evidence="1">
    <location>
        <begin position="47"/>
        <end position="82"/>
    </location>
</feature>
<dbReference type="InterPro" id="IPR014719">
    <property type="entry name" value="Ribosomal_bL12_C/ClpS-like"/>
</dbReference>
<feature type="signal peptide" evidence="2">
    <location>
        <begin position="1"/>
        <end position="19"/>
    </location>
</feature>
<sequence>MPTRLSLAVLVLFSAGSAALQLGGLHASMTIVPVRPVPTMQMAPAPLKTRTKQTFSTSDGGKGGGKSGGAAQVAKPKRKSHTEDVPMWKVIMLGDEEYEEDPVCEVLLQVIPEIGNLRQAQEKYREAELTGKSMLLVVPKEHAESYVEQLIRADPMVYAEIEEE</sequence>
<feature type="domain" description="Adaptor protein ClpS core" evidence="3">
    <location>
        <begin position="85"/>
        <end position="152"/>
    </location>
</feature>
<keyword evidence="2" id="KW-0732">Signal</keyword>
<comment type="caution">
    <text evidence="4">The sequence shown here is derived from an EMBL/GenBank/DDBJ whole genome shotgun (WGS) entry which is preliminary data.</text>
</comment>
<evidence type="ECO:0000313" key="4">
    <source>
        <dbReference type="EMBL" id="KAL1529266.1"/>
    </source>
</evidence>
<protein>
    <recommendedName>
        <fullName evidence="3">Adaptor protein ClpS core domain-containing protein</fullName>
    </recommendedName>
</protein>
<evidence type="ECO:0000256" key="2">
    <source>
        <dbReference type="SAM" id="SignalP"/>
    </source>
</evidence>
<dbReference type="AlphaFoldDB" id="A0AB34K4Q7"/>
<evidence type="ECO:0000259" key="3">
    <source>
        <dbReference type="Pfam" id="PF02617"/>
    </source>
</evidence>
<keyword evidence="5" id="KW-1185">Reference proteome</keyword>
<evidence type="ECO:0000313" key="5">
    <source>
        <dbReference type="Proteomes" id="UP001515480"/>
    </source>
</evidence>
<organism evidence="4 5">
    <name type="scientific">Prymnesium parvum</name>
    <name type="common">Toxic golden alga</name>
    <dbReference type="NCBI Taxonomy" id="97485"/>
    <lineage>
        <taxon>Eukaryota</taxon>
        <taxon>Haptista</taxon>
        <taxon>Haptophyta</taxon>
        <taxon>Prymnesiophyceae</taxon>
        <taxon>Prymnesiales</taxon>
        <taxon>Prymnesiaceae</taxon>
        <taxon>Prymnesium</taxon>
    </lineage>
</organism>
<dbReference type="InterPro" id="IPR003769">
    <property type="entry name" value="ClpS_core"/>
</dbReference>
<proteinExistence type="predicted"/>
<dbReference type="EMBL" id="JBGBPQ010000001">
    <property type="protein sequence ID" value="KAL1529266.1"/>
    <property type="molecule type" value="Genomic_DNA"/>
</dbReference>
<accession>A0AB34K4Q7</accession>